<dbReference type="eggNOG" id="COG2227">
    <property type="taxonomic scope" value="Bacteria"/>
</dbReference>
<dbReference type="CDD" id="cd02440">
    <property type="entry name" value="AdoMet_MTases"/>
    <property type="match status" value="1"/>
</dbReference>
<dbReference type="PaxDb" id="665571-STHERM_c08880"/>
<reference key="1">
    <citation type="submission" date="2009-08" db="EMBL/GenBank/DDBJ databases">
        <title>The genome sequence of Spirochaeta thermophila DSM6192.</title>
        <authorList>
            <person name="Angelov A."/>
            <person name="Mientus M."/>
            <person name="Wittenberg S."/>
            <person name="Lehmann R."/>
            <person name="Liesegang H."/>
            <person name="Daniel R."/>
            <person name="Liebl W."/>
        </authorList>
    </citation>
    <scope>NUCLEOTIDE SEQUENCE</scope>
    <source>
        <strain>DSM 6192</strain>
    </source>
</reference>
<proteinExistence type="predicted"/>
<dbReference type="Proteomes" id="UP000001296">
    <property type="component" value="Chromosome"/>
</dbReference>
<gene>
    <name evidence="1" type="ordered locus">STHERM_c08880</name>
</gene>
<accession>E0RS48</accession>
<keyword evidence="1" id="KW-0808">Transferase</keyword>
<dbReference type="PANTHER" id="PTHR43861">
    <property type="entry name" value="TRANS-ACONITATE 2-METHYLTRANSFERASE-RELATED"/>
    <property type="match status" value="1"/>
</dbReference>
<dbReference type="SUPFAM" id="SSF53335">
    <property type="entry name" value="S-adenosyl-L-methionine-dependent methyltransferases"/>
    <property type="match status" value="1"/>
</dbReference>
<reference evidence="1 2" key="2">
    <citation type="journal article" date="2010" name="J. Bacteriol.">
        <title>Genome sequence of the polysaccharide-degrading, thermophilic anaerobe Spirochaeta thermophila DSM 6192.</title>
        <authorList>
            <person name="Angelov A."/>
            <person name="Liebl S."/>
            <person name="Ballschmiter M."/>
            <person name="Bomeke M."/>
            <person name="Lehmann R."/>
            <person name="Liesegang H."/>
            <person name="Daniel R."/>
            <person name="Liebl W."/>
        </authorList>
    </citation>
    <scope>NUCLEOTIDE SEQUENCE [LARGE SCALE GENOMIC DNA]</scope>
    <source>
        <strain evidence="2">ATCC 49972 / DSM 6192 / RI 19.B1</strain>
    </source>
</reference>
<keyword evidence="1" id="KW-0489">Methyltransferase</keyword>
<evidence type="ECO:0000313" key="1">
    <source>
        <dbReference type="EMBL" id="ADN01835.1"/>
    </source>
</evidence>
<dbReference type="Pfam" id="PF13489">
    <property type="entry name" value="Methyltransf_23"/>
    <property type="match status" value="1"/>
</dbReference>
<dbReference type="GO" id="GO:0008168">
    <property type="term" value="F:methyltransferase activity"/>
    <property type="evidence" value="ECO:0007669"/>
    <property type="project" value="UniProtKB-KW"/>
</dbReference>
<organism evidence="1 2">
    <name type="scientific">Winmispira thermophila (strain ATCC 49972 / DSM 6192 / RI 19.B1)</name>
    <name type="common">Spirochaeta thermophila</name>
    <dbReference type="NCBI Taxonomy" id="665571"/>
    <lineage>
        <taxon>Bacteria</taxon>
        <taxon>Pseudomonadati</taxon>
        <taxon>Spirochaetota</taxon>
        <taxon>Spirochaetia</taxon>
        <taxon>Winmispirales</taxon>
        <taxon>Winmispiraceae</taxon>
        <taxon>Winmispira</taxon>
    </lineage>
</organism>
<dbReference type="GO" id="GO:0032259">
    <property type="term" value="P:methylation"/>
    <property type="evidence" value="ECO:0007669"/>
    <property type="project" value="UniProtKB-KW"/>
</dbReference>
<evidence type="ECO:0000313" key="2">
    <source>
        <dbReference type="Proteomes" id="UP000001296"/>
    </source>
</evidence>
<dbReference type="HOGENOM" id="CLU_068669_2_1_12"/>
<dbReference type="AlphaFoldDB" id="E0RS48"/>
<dbReference type="RefSeq" id="WP_013313676.1">
    <property type="nucleotide sequence ID" value="NC_014484.1"/>
</dbReference>
<sequence>MKTYSSMPGDEPVREIPCYVCGSEERLPFWKGEGFGYVRCRACGFVYQYPQPVPRALHARYDQRYFQYELENEENFFQLMLKGLRDVGFFRLERTLPVRRFLDIGCATGRLIAHLSSRGWETKGVEICHHSVCHAREHHGVDVFEGTLEEAPFEPESFSVIHSSHVIEHVPDPVSFLERIHSLLVPGGWCILVTPNREGLQARLLKERWRSAIPDHVFLFTKRHLSRLLVRAGLPPVRWKTWGGIAKGLAPEYLKRPLDVLAKWWGFGDVMIVLSRKTDALLDR</sequence>
<dbReference type="Gene3D" id="3.40.50.150">
    <property type="entry name" value="Vaccinia Virus protein VP39"/>
    <property type="match status" value="1"/>
</dbReference>
<dbReference type="EMBL" id="CP001698">
    <property type="protein sequence ID" value="ADN01835.1"/>
    <property type="molecule type" value="Genomic_DNA"/>
</dbReference>
<dbReference type="InterPro" id="IPR029063">
    <property type="entry name" value="SAM-dependent_MTases_sf"/>
</dbReference>
<protein>
    <submittedName>
        <fullName evidence="1">Putative methyltransferase</fullName>
    </submittedName>
</protein>
<dbReference type="KEGG" id="sta:STHERM_c08880"/>
<name>E0RS48_WINT6</name>